<feature type="compositionally biased region" description="Polar residues" evidence="1">
    <location>
        <begin position="72"/>
        <end position="81"/>
    </location>
</feature>
<evidence type="ECO:0000313" key="2">
    <source>
        <dbReference type="EMBL" id="MPN20200.1"/>
    </source>
</evidence>
<sequence length="81" mass="8453">MTWQQHNKDKRKEYDGERIQPLAGGSGGGAGDGRDGPGRRLPERGADRVPGVGGSGKRAVPQNAGSPVGASNGRQGRTFNR</sequence>
<accession>A0A645G2S2</accession>
<dbReference type="EMBL" id="VSSQ01067894">
    <property type="protein sequence ID" value="MPN20200.1"/>
    <property type="molecule type" value="Genomic_DNA"/>
</dbReference>
<organism evidence="2">
    <name type="scientific">bioreactor metagenome</name>
    <dbReference type="NCBI Taxonomy" id="1076179"/>
    <lineage>
        <taxon>unclassified sequences</taxon>
        <taxon>metagenomes</taxon>
        <taxon>ecological metagenomes</taxon>
    </lineage>
</organism>
<evidence type="ECO:0000256" key="1">
    <source>
        <dbReference type="SAM" id="MobiDB-lite"/>
    </source>
</evidence>
<name>A0A645G2S2_9ZZZZ</name>
<dbReference type="AlphaFoldDB" id="A0A645G2S2"/>
<feature type="compositionally biased region" description="Basic and acidic residues" evidence="1">
    <location>
        <begin position="1"/>
        <end position="18"/>
    </location>
</feature>
<protein>
    <submittedName>
        <fullName evidence="2">Uncharacterized protein</fullName>
    </submittedName>
</protein>
<feature type="compositionally biased region" description="Basic and acidic residues" evidence="1">
    <location>
        <begin position="32"/>
        <end position="47"/>
    </location>
</feature>
<feature type="region of interest" description="Disordered" evidence="1">
    <location>
        <begin position="1"/>
        <end position="81"/>
    </location>
</feature>
<reference evidence="2" key="1">
    <citation type="submission" date="2019-08" db="EMBL/GenBank/DDBJ databases">
        <authorList>
            <person name="Kucharzyk K."/>
            <person name="Murdoch R.W."/>
            <person name="Higgins S."/>
            <person name="Loffler F."/>
        </authorList>
    </citation>
    <scope>NUCLEOTIDE SEQUENCE</scope>
</reference>
<comment type="caution">
    <text evidence="2">The sequence shown here is derived from an EMBL/GenBank/DDBJ whole genome shotgun (WGS) entry which is preliminary data.</text>
</comment>
<proteinExistence type="predicted"/>
<gene>
    <name evidence="2" type="ORF">SDC9_167578</name>
</gene>